<feature type="region of interest" description="Disordered" evidence="1">
    <location>
        <begin position="1"/>
        <end position="52"/>
    </location>
</feature>
<evidence type="ECO:0000313" key="2">
    <source>
        <dbReference type="EMBL" id="KAF0700576.1"/>
    </source>
</evidence>
<dbReference type="OrthoDB" id="71860at2759"/>
<feature type="compositionally biased region" description="Polar residues" evidence="1">
    <location>
        <begin position="602"/>
        <end position="620"/>
    </location>
</feature>
<feature type="region of interest" description="Disordered" evidence="1">
    <location>
        <begin position="563"/>
        <end position="620"/>
    </location>
</feature>
<dbReference type="CDD" id="cd00038">
    <property type="entry name" value="CAP_ED"/>
    <property type="match status" value="1"/>
</dbReference>
<accession>A0A485KLN7</accession>
<evidence type="ECO:0000313" key="3">
    <source>
        <dbReference type="EMBL" id="VFT85796.1"/>
    </source>
</evidence>
<organism evidence="3 4">
    <name type="scientific">Aphanomyces stellatus</name>
    <dbReference type="NCBI Taxonomy" id="120398"/>
    <lineage>
        <taxon>Eukaryota</taxon>
        <taxon>Sar</taxon>
        <taxon>Stramenopiles</taxon>
        <taxon>Oomycota</taxon>
        <taxon>Saprolegniomycetes</taxon>
        <taxon>Saprolegniales</taxon>
        <taxon>Verrucalvaceae</taxon>
        <taxon>Aphanomyces</taxon>
    </lineage>
</organism>
<dbReference type="InterPro" id="IPR014710">
    <property type="entry name" value="RmlC-like_jellyroll"/>
</dbReference>
<keyword evidence="4" id="KW-1185">Reference proteome</keyword>
<dbReference type="Gene3D" id="2.60.120.10">
    <property type="entry name" value="Jelly Rolls"/>
    <property type="match status" value="2"/>
</dbReference>
<reference evidence="2" key="2">
    <citation type="submission" date="2019-06" db="EMBL/GenBank/DDBJ databases">
        <title>Genomics analysis of Aphanomyces spp. identifies a new class of oomycete effector associated with host adaptation.</title>
        <authorList>
            <person name="Gaulin E."/>
        </authorList>
    </citation>
    <scope>NUCLEOTIDE SEQUENCE</scope>
    <source>
        <strain evidence="2">CBS 578.67</strain>
    </source>
</reference>
<evidence type="ECO:0000313" key="4">
    <source>
        <dbReference type="Proteomes" id="UP000332933"/>
    </source>
</evidence>
<feature type="compositionally biased region" description="Polar residues" evidence="1">
    <location>
        <begin position="1"/>
        <end position="19"/>
    </location>
</feature>
<dbReference type="InterPro" id="IPR000595">
    <property type="entry name" value="cNMP-bd_dom"/>
</dbReference>
<dbReference type="Proteomes" id="UP000332933">
    <property type="component" value="Unassembled WGS sequence"/>
</dbReference>
<feature type="compositionally biased region" description="Basic residues" evidence="1">
    <location>
        <begin position="572"/>
        <end position="585"/>
    </location>
</feature>
<dbReference type="InterPro" id="IPR018490">
    <property type="entry name" value="cNMP-bd_dom_sf"/>
</dbReference>
<evidence type="ECO:0000256" key="1">
    <source>
        <dbReference type="SAM" id="MobiDB-lite"/>
    </source>
</evidence>
<sequence>MRRGTSRVSPLGGQQSMHQLTRGGESLHAMLQTPSSSASSSARRKSPTHLPSQTFLHNMQSSVEDSAANDHLLRLKANDDDDDDDPHRRFFYLLKLRRLRTLAENADVHDCLARDYTAAYRALQGLSRGNAQHFRDLVCSLSVVAHPPQEFVVRQDATPAGSVFVVLAGECTETIRRHRFNLTTSPSKTGRRVPVSTDQAADDDLTWRTLHPGDLFGLESLYFQFPCHYISLRSDGCLERNAIGVSARTPTLLLVVPNYPRERINVTLCPFDAHAAAFLDQICLFHSLTRPYIEFLASHLTRVHVSKHEFLYTAGQPPSIYLVYSGEMRVYTVEDVVLASDCESEVVTRRVELQILKSHDVTGLAEVCLNSAGFQNYCVATLSTHVYILPTYALFAVVKPGMPVLHTFLDYFTRQRNWYKLRRFTALNHYNKRVDYRLTPSMQRKGPIACPRCGTAGHMSDSLFCEKVVQEDDDRILDDDGSPRRGSTTAGRRASTAPSDNHDGDKPISARSVFLQRRLSQSEREVMMAESALEDELSGATDGHASLEKVMRRMDRALGLHVKGMTFSSRNSRSKSRLRSHKLHGAPKQTTTTQPGPPQLAASDSSPQQLTATSSHPTSF</sequence>
<protein>
    <submittedName>
        <fullName evidence="3">Aste57867_8912 protein</fullName>
    </submittedName>
</protein>
<dbReference type="EMBL" id="VJMH01005117">
    <property type="protein sequence ID" value="KAF0700576.1"/>
    <property type="molecule type" value="Genomic_DNA"/>
</dbReference>
<dbReference type="SUPFAM" id="SSF51206">
    <property type="entry name" value="cAMP-binding domain-like"/>
    <property type="match status" value="2"/>
</dbReference>
<feature type="region of interest" description="Disordered" evidence="1">
    <location>
        <begin position="475"/>
        <end position="511"/>
    </location>
</feature>
<reference evidence="3 4" key="1">
    <citation type="submission" date="2019-03" db="EMBL/GenBank/DDBJ databases">
        <authorList>
            <person name="Gaulin E."/>
            <person name="Dumas B."/>
        </authorList>
    </citation>
    <scope>NUCLEOTIDE SEQUENCE [LARGE SCALE GENOMIC DNA]</scope>
    <source>
        <strain evidence="3">CBS 568.67</strain>
    </source>
</reference>
<dbReference type="AlphaFoldDB" id="A0A485KLN7"/>
<dbReference type="EMBL" id="CAADRA010005138">
    <property type="protein sequence ID" value="VFT85796.1"/>
    <property type="molecule type" value="Genomic_DNA"/>
</dbReference>
<gene>
    <name evidence="3" type="primary">Aste57867_8912</name>
    <name evidence="2" type="ORF">As57867_008877</name>
    <name evidence="3" type="ORF">ASTE57867_8912</name>
</gene>
<proteinExistence type="predicted"/>
<name>A0A485KLN7_9STRA</name>